<keyword evidence="1" id="KW-0507">mRNA processing</keyword>
<dbReference type="InterPro" id="IPR052225">
    <property type="entry name" value="Ser/Arg_repetitive_matrix"/>
</dbReference>
<evidence type="ECO:0000256" key="1">
    <source>
        <dbReference type="ARBA" id="ARBA00022664"/>
    </source>
</evidence>
<feature type="compositionally biased region" description="Basic and acidic residues" evidence="2">
    <location>
        <begin position="202"/>
        <end position="216"/>
    </location>
</feature>
<dbReference type="InterPro" id="IPR036483">
    <property type="entry name" value="PWI_dom_sf"/>
</dbReference>
<dbReference type="PROSITE" id="PS51025">
    <property type="entry name" value="PWI"/>
    <property type="match status" value="1"/>
</dbReference>
<gene>
    <name evidence="4" type="ORF">EI97DRAFT_456627</name>
</gene>
<dbReference type="PANTHER" id="PTHR23148:SF0">
    <property type="entry name" value="SERINE_ARGININE REPETITIVE MATRIX PROTEIN 1"/>
    <property type="match status" value="1"/>
</dbReference>
<dbReference type="GO" id="GO:0005681">
    <property type="term" value="C:spliceosomal complex"/>
    <property type="evidence" value="ECO:0007669"/>
    <property type="project" value="TreeGrafter"/>
</dbReference>
<dbReference type="Gene3D" id="1.20.1390.10">
    <property type="entry name" value="PWI domain"/>
    <property type="match status" value="1"/>
</dbReference>
<keyword evidence="5" id="KW-1185">Reference proteome</keyword>
<evidence type="ECO:0000259" key="3">
    <source>
        <dbReference type="PROSITE" id="PS51025"/>
    </source>
</evidence>
<protein>
    <submittedName>
        <fullName evidence="4">PWI domain-containing protein</fullName>
    </submittedName>
</protein>
<name>A0A6A6JNJ6_WESOR</name>
<feature type="compositionally biased region" description="Basic and acidic residues" evidence="2">
    <location>
        <begin position="144"/>
        <end position="156"/>
    </location>
</feature>
<feature type="compositionally biased region" description="Basic and acidic residues" evidence="2">
    <location>
        <begin position="120"/>
        <end position="137"/>
    </location>
</feature>
<dbReference type="InterPro" id="IPR002483">
    <property type="entry name" value="PWI_dom"/>
</dbReference>
<dbReference type="GeneID" id="54553922"/>
<accession>A0A6A6JNJ6</accession>
<sequence length="332" mass="37572">MALTADQKRLKATKFPLEFDKKVDIEKVNLDIIKKWVAEKITAILGDDDDIVIETCYNLLEKEQYPKIKEIQIQLEGFLDKDCPRFCKELWNLMLSAQESTAGVPKELLEAKKLELQKEQASKAAAESRRRQAHKEEDEMINSFREDEMTARRDRTGPGGRGRGRGRRDDRNQQRRPPRHTFPLRRDSDSYVPPPRGRGRNRSAERGRSRSAERFRSPTPRRDHRGLRSAGDVVDHHHRVALGPLLAGGFVLLRQAAPGLLRAGGFVLLRQAAQGLLVTGRLHLVAPVALRLDLVLRAVATAGRGVGVRRIREAEIELPGGIIPDLQPRERN</sequence>
<reference evidence="4" key="1">
    <citation type="journal article" date="2020" name="Stud. Mycol.">
        <title>101 Dothideomycetes genomes: a test case for predicting lifestyles and emergence of pathogens.</title>
        <authorList>
            <person name="Haridas S."/>
            <person name="Albert R."/>
            <person name="Binder M."/>
            <person name="Bloem J."/>
            <person name="Labutti K."/>
            <person name="Salamov A."/>
            <person name="Andreopoulos B."/>
            <person name="Baker S."/>
            <person name="Barry K."/>
            <person name="Bills G."/>
            <person name="Bluhm B."/>
            <person name="Cannon C."/>
            <person name="Castanera R."/>
            <person name="Culley D."/>
            <person name="Daum C."/>
            <person name="Ezra D."/>
            <person name="Gonzalez J."/>
            <person name="Henrissat B."/>
            <person name="Kuo A."/>
            <person name="Liang C."/>
            <person name="Lipzen A."/>
            <person name="Lutzoni F."/>
            <person name="Magnuson J."/>
            <person name="Mondo S."/>
            <person name="Nolan M."/>
            <person name="Ohm R."/>
            <person name="Pangilinan J."/>
            <person name="Park H.-J."/>
            <person name="Ramirez L."/>
            <person name="Alfaro M."/>
            <person name="Sun H."/>
            <person name="Tritt A."/>
            <person name="Yoshinaga Y."/>
            <person name="Zwiers L.-H."/>
            <person name="Turgeon B."/>
            <person name="Goodwin S."/>
            <person name="Spatafora J."/>
            <person name="Crous P."/>
            <person name="Grigoriev I."/>
        </authorList>
    </citation>
    <scope>NUCLEOTIDE SEQUENCE</scope>
    <source>
        <strain evidence="4">CBS 379.55</strain>
    </source>
</reference>
<feature type="domain" description="PWI" evidence="3">
    <location>
        <begin position="12"/>
        <end position="111"/>
    </location>
</feature>
<dbReference type="SUPFAM" id="SSF101233">
    <property type="entry name" value="PWI domain"/>
    <property type="match status" value="1"/>
</dbReference>
<dbReference type="SMART" id="SM00311">
    <property type="entry name" value="PWI"/>
    <property type="match status" value="1"/>
</dbReference>
<proteinExistence type="predicted"/>
<evidence type="ECO:0000313" key="4">
    <source>
        <dbReference type="EMBL" id="KAF2278191.1"/>
    </source>
</evidence>
<evidence type="ECO:0000313" key="5">
    <source>
        <dbReference type="Proteomes" id="UP000800097"/>
    </source>
</evidence>
<dbReference type="Proteomes" id="UP000800097">
    <property type="component" value="Unassembled WGS sequence"/>
</dbReference>
<dbReference type="GO" id="GO:0003723">
    <property type="term" value="F:RNA binding"/>
    <property type="evidence" value="ECO:0007669"/>
    <property type="project" value="TreeGrafter"/>
</dbReference>
<dbReference type="EMBL" id="ML986488">
    <property type="protein sequence ID" value="KAF2278191.1"/>
    <property type="molecule type" value="Genomic_DNA"/>
</dbReference>
<organism evidence="4 5">
    <name type="scientific">Westerdykella ornata</name>
    <dbReference type="NCBI Taxonomy" id="318751"/>
    <lineage>
        <taxon>Eukaryota</taxon>
        <taxon>Fungi</taxon>
        <taxon>Dikarya</taxon>
        <taxon>Ascomycota</taxon>
        <taxon>Pezizomycotina</taxon>
        <taxon>Dothideomycetes</taxon>
        <taxon>Pleosporomycetidae</taxon>
        <taxon>Pleosporales</taxon>
        <taxon>Sporormiaceae</taxon>
        <taxon>Westerdykella</taxon>
    </lineage>
</organism>
<dbReference type="OrthoDB" id="163257at2759"/>
<dbReference type="GO" id="GO:0006397">
    <property type="term" value="P:mRNA processing"/>
    <property type="evidence" value="ECO:0007669"/>
    <property type="project" value="UniProtKB-KW"/>
</dbReference>
<feature type="region of interest" description="Disordered" evidence="2">
    <location>
        <begin position="120"/>
        <end position="228"/>
    </location>
</feature>
<dbReference type="RefSeq" id="XP_033655730.1">
    <property type="nucleotide sequence ID" value="XM_033800747.1"/>
</dbReference>
<dbReference type="PANTHER" id="PTHR23148">
    <property type="entry name" value="SERINE/ARGININE REGULATED NUCLEAR MATRIX PROTEIN"/>
    <property type="match status" value="1"/>
</dbReference>
<dbReference type="GO" id="GO:0048024">
    <property type="term" value="P:regulation of mRNA splicing, via spliceosome"/>
    <property type="evidence" value="ECO:0007669"/>
    <property type="project" value="TreeGrafter"/>
</dbReference>
<evidence type="ECO:0000256" key="2">
    <source>
        <dbReference type="SAM" id="MobiDB-lite"/>
    </source>
</evidence>
<feature type="compositionally biased region" description="Basic residues" evidence="2">
    <location>
        <begin position="174"/>
        <end position="183"/>
    </location>
</feature>
<dbReference type="Pfam" id="PF01480">
    <property type="entry name" value="PWI"/>
    <property type="match status" value="1"/>
</dbReference>
<dbReference type="AlphaFoldDB" id="A0A6A6JNJ6"/>